<keyword evidence="2" id="KW-1185">Reference proteome</keyword>
<sequence>MLAKYYTEIMKVQLREFKRLSEYHNRAMKRLMKMNESDNMQSHTTQRYWQTHNKIEQSEKEMRTIIEELNELNERFHWLDNLHQERFAFLTNDKDLFKKILTLMDIYK</sequence>
<proteinExistence type="predicted"/>
<reference evidence="1 2" key="1">
    <citation type="submission" date="2020-08" db="EMBL/GenBank/DDBJ databases">
        <authorList>
            <person name="Canfield G.S."/>
            <person name="Duerkop B.A."/>
        </authorList>
    </citation>
    <scope>NUCLEOTIDE SEQUENCE [LARGE SCALE GENOMIC DNA]</scope>
</reference>
<name>A0A7L8ZJC8_9CAUD</name>
<protein>
    <submittedName>
        <fullName evidence="1">DUF1140 protein</fullName>
    </submittedName>
</protein>
<dbReference type="InterPro" id="IPR009520">
    <property type="entry name" value="DUF1140"/>
</dbReference>
<dbReference type="EMBL" id="MT939242">
    <property type="protein sequence ID" value="QOI68882.1"/>
    <property type="molecule type" value="Genomic_DNA"/>
</dbReference>
<evidence type="ECO:0000313" key="2">
    <source>
        <dbReference type="Proteomes" id="UP000593991"/>
    </source>
</evidence>
<dbReference type="Proteomes" id="UP000593991">
    <property type="component" value="Segment"/>
</dbReference>
<organism evidence="1 2">
    <name type="scientific">Enterococcus phage 9184</name>
    <dbReference type="NCBI Taxonomy" id="2763103"/>
    <lineage>
        <taxon>Viruses</taxon>
        <taxon>Duplodnaviria</taxon>
        <taxon>Heunggongvirae</taxon>
        <taxon>Uroviricota</taxon>
        <taxon>Caudoviricetes</taxon>
        <taxon>Thiercelinvirus</taxon>
        <taxon>Thiercelinvirus v9184</taxon>
    </lineage>
</organism>
<evidence type="ECO:0000313" key="1">
    <source>
        <dbReference type="EMBL" id="QOI68882.1"/>
    </source>
</evidence>
<accession>A0A7L8ZJC8</accession>
<dbReference type="Pfam" id="PF06600">
    <property type="entry name" value="DUF1140"/>
    <property type="match status" value="1"/>
</dbReference>
<gene>
    <name evidence="1" type="ORF">phi9184_ORF063</name>
</gene>